<dbReference type="EMBL" id="BAAAES010000009">
    <property type="protein sequence ID" value="GAA0672659.1"/>
    <property type="molecule type" value="Genomic_DNA"/>
</dbReference>
<sequence>MAKISLLPELDAPDGSERVPVLVGDKTMAASMSGLVEGAVGGLAADLGITDAPGGWKDVVIDRDGRIVSGYHPLRGEYQPSVDAVDDRLALLELAAPRLVAQIGGWISAEVDEEGRVVRGVHATRGAYPPPSDIDDAADMALVRRALVAAQLRGLRLEAAPTVHLTPPRVFRRETGSPVIPAGQRMTLDLLDARLSFGHAPVRRGASGWTADYLRGQWVSAYGSREGATQWSVRFVTDSPQIELPITGGQIVRVWIDDQPASLGNTVDLPADNEYLACIDFGEDMRPIRPRAAIAAAGTGYVEGDALSVSGIKLVVRAVTATGAIASVSIEGFGQLTVLPSAPVAAMGGSGNGATFALSDSLGGVSQSGHTSRRMRRVEVVFGGGNGFLGRIRLTSGSTVRRWPVAGPRLVTMQDSWGQIYSDAIDGSWAQTAGRMIGIQDVWQNSVGGTGFTNGSANTPRYMDRLVDLADAADTAGRPIVFLTQGSINDDYTDASDAALQAAVEAYWRAAWARLPAGTIMIQTGVMRRVDGGSPDTRSAAVRQGFVAVAADLDPKGLRSGFIETRGLMNVATNGPFWMTGDGAHMTQLGHDMVACAMAAELIQIFQSLPIY</sequence>
<protein>
    <recommendedName>
        <fullName evidence="3">SGNH hydrolase-type esterase domain-containing protein</fullName>
    </recommendedName>
</protein>
<organism evidence="1 2">
    <name type="scientific">Sphingomonas insulae</name>
    <dbReference type="NCBI Taxonomy" id="424800"/>
    <lineage>
        <taxon>Bacteria</taxon>
        <taxon>Pseudomonadati</taxon>
        <taxon>Pseudomonadota</taxon>
        <taxon>Alphaproteobacteria</taxon>
        <taxon>Sphingomonadales</taxon>
        <taxon>Sphingomonadaceae</taxon>
        <taxon>Sphingomonas</taxon>
    </lineage>
</organism>
<reference evidence="2" key="1">
    <citation type="journal article" date="2019" name="Int. J. Syst. Evol. Microbiol.">
        <title>The Global Catalogue of Microorganisms (GCM) 10K type strain sequencing project: providing services to taxonomists for standard genome sequencing and annotation.</title>
        <authorList>
            <consortium name="The Broad Institute Genomics Platform"/>
            <consortium name="The Broad Institute Genome Sequencing Center for Infectious Disease"/>
            <person name="Wu L."/>
            <person name="Ma J."/>
        </authorList>
    </citation>
    <scope>NUCLEOTIDE SEQUENCE [LARGE SCALE GENOMIC DNA]</scope>
    <source>
        <strain evidence="2">JCM 14603</strain>
    </source>
</reference>
<evidence type="ECO:0000313" key="1">
    <source>
        <dbReference type="EMBL" id="GAA0672659.1"/>
    </source>
</evidence>
<evidence type="ECO:0000313" key="2">
    <source>
        <dbReference type="Proteomes" id="UP001500238"/>
    </source>
</evidence>
<name>A0ABP3T0X6_9SPHN</name>
<comment type="caution">
    <text evidence="1">The sequence shown here is derived from an EMBL/GenBank/DDBJ whole genome shotgun (WGS) entry which is preliminary data.</text>
</comment>
<accession>A0ABP3T0X6</accession>
<keyword evidence="2" id="KW-1185">Reference proteome</keyword>
<dbReference type="InterPro" id="IPR036514">
    <property type="entry name" value="SGNH_hydro_sf"/>
</dbReference>
<proteinExistence type="predicted"/>
<dbReference type="SUPFAM" id="SSF52266">
    <property type="entry name" value="SGNH hydrolase"/>
    <property type="match status" value="1"/>
</dbReference>
<dbReference type="RefSeq" id="WP_163958395.1">
    <property type="nucleotide sequence ID" value="NZ_BAAAES010000009.1"/>
</dbReference>
<gene>
    <name evidence="1" type="ORF">GCM10009102_24970</name>
</gene>
<evidence type="ECO:0008006" key="3">
    <source>
        <dbReference type="Google" id="ProtNLM"/>
    </source>
</evidence>
<dbReference type="Gene3D" id="3.40.50.1110">
    <property type="entry name" value="SGNH hydrolase"/>
    <property type="match status" value="1"/>
</dbReference>
<dbReference type="Proteomes" id="UP001500238">
    <property type="component" value="Unassembled WGS sequence"/>
</dbReference>